<dbReference type="Gene3D" id="3.40.50.880">
    <property type="match status" value="1"/>
</dbReference>
<evidence type="ECO:0000259" key="1">
    <source>
        <dbReference type="Pfam" id="PF06283"/>
    </source>
</evidence>
<dbReference type="AlphaFoldDB" id="A0A0P0CW52"/>
<dbReference type="KEGG" id="rti:DC20_20690"/>
<name>A0A0P0CW52_9BACT</name>
<reference evidence="2 3" key="1">
    <citation type="submission" date="2015-08" db="EMBL/GenBank/DDBJ databases">
        <title>Complete genome sequence of Rufibacter tibetensis strain 1351t, a radiation-resistant bacterium from tibet plateau.</title>
        <authorList>
            <person name="Dai J."/>
        </authorList>
    </citation>
    <scope>NUCLEOTIDE SEQUENCE [LARGE SCALE GENOMIC DNA]</scope>
    <source>
        <strain evidence="2 3">1351</strain>
    </source>
</reference>
<dbReference type="Proteomes" id="UP000061382">
    <property type="component" value="Chromosome"/>
</dbReference>
<dbReference type="STRING" id="512763.DC20_20690"/>
<dbReference type="EMBL" id="CP012643">
    <property type="protein sequence ID" value="ALJ00968.1"/>
    <property type="molecule type" value="Genomic_DNA"/>
</dbReference>
<dbReference type="PANTHER" id="PTHR40469">
    <property type="entry name" value="SECRETED GLYCOSYL HYDROLASE"/>
    <property type="match status" value="1"/>
</dbReference>
<dbReference type="InterPro" id="IPR029010">
    <property type="entry name" value="ThuA-like"/>
</dbReference>
<dbReference type="SUPFAM" id="SSF52317">
    <property type="entry name" value="Class I glutamine amidotransferase-like"/>
    <property type="match status" value="1"/>
</dbReference>
<dbReference type="PATRIC" id="fig|512763.3.peg.4541"/>
<feature type="domain" description="ThuA-like" evidence="1">
    <location>
        <begin position="21"/>
        <end position="230"/>
    </location>
</feature>
<gene>
    <name evidence="2" type="ORF">DC20_20690</name>
</gene>
<sequence length="234" mass="26344">MVLMNCSTRKEMGGAPDLPSLLVFYKTAGYYHTSIPSGLAALQKLGAENGFKVDTTNNAAKFVQDTLQKYDAVVFLSTTQDVLNDTQQQAFEQFIRGGGGFVGIHAATDTEYNWPWYNQLVGAYFDSHPEIQTATIQVVDKSHLSTSFLPDKWERKDEWYNFKNINPDVKVLANLDETSYKGGKNGQNHPIAWYHTFEGARVFYTGGGHTNESFQEPLFLRHLLGGIQYVLQKE</sequence>
<evidence type="ECO:0000313" key="3">
    <source>
        <dbReference type="Proteomes" id="UP000061382"/>
    </source>
</evidence>
<dbReference type="InterPro" id="IPR029062">
    <property type="entry name" value="Class_I_gatase-like"/>
</dbReference>
<dbReference type="Pfam" id="PF06283">
    <property type="entry name" value="ThuA"/>
    <property type="match status" value="1"/>
</dbReference>
<evidence type="ECO:0000313" key="2">
    <source>
        <dbReference type="EMBL" id="ALJ00968.1"/>
    </source>
</evidence>
<accession>A0A0P0CW52</accession>
<proteinExistence type="predicted"/>
<organism evidence="2 3">
    <name type="scientific">Rufibacter tibetensis</name>
    <dbReference type="NCBI Taxonomy" id="512763"/>
    <lineage>
        <taxon>Bacteria</taxon>
        <taxon>Pseudomonadati</taxon>
        <taxon>Bacteroidota</taxon>
        <taxon>Cytophagia</taxon>
        <taxon>Cytophagales</taxon>
        <taxon>Hymenobacteraceae</taxon>
        <taxon>Rufibacter</taxon>
    </lineage>
</organism>
<protein>
    <submittedName>
        <fullName evidence="2">Crp/Fnr family transcriptional regulator</fullName>
    </submittedName>
</protein>
<dbReference type="PANTHER" id="PTHR40469:SF2">
    <property type="entry name" value="GALACTOSE-BINDING DOMAIN-LIKE SUPERFAMILY PROTEIN"/>
    <property type="match status" value="1"/>
</dbReference>
<keyword evidence="3" id="KW-1185">Reference proteome</keyword>